<dbReference type="PANTHER" id="PTHR20836">
    <property type="entry name" value="DIHYDRODIPICOLINATE REDUCTASE"/>
    <property type="match status" value="1"/>
</dbReference>
<evidence type="ECO:0000256" key="2">
    <source>
        <dbReference type="ARBA" id="ARBA00022605"/>
    </source>
</evidence>
<keyword evidence="6 12" id="KW-0520">NAD</keyword>
<evidence type="ECO:0000256" key="10">
    <source>
        <dbReference type="ARBA" id="ARBA00049080"/>
    </source>
</evidence>
<feature type="active site" description="Proton donor/acceptor" evidence="12">
    <location>
        <position position="137"/>
    </location>
</feature>
<dbReference type="SUPFAM" id="SSF55347">
    <property type="entry name" value="Glyceraldehyde-3-phosphate dehydrogenase-like, C-terminal domain"/>
    <property type="match status" value="1"/>
</dbReference>
<keyword evidence="7 12" id="KW-0457">Lysine biosynthesis</keyword>
<dbReference type="HAMAP" id="MF_00102">
    <property type="entry name" value="DapB"/>
    <property type="match status" value="1"/>
</dbReference>
<evidence type="ECO:0000256" key="12">
    <source>
        <dbReference type="HAMAP-Rule" id="MF_00102"/>
    </source>
</evidence>
<protein>
    <recommendedName>
        <fullName evidence="9 12">4-hydroxy-tetrahydrodipicolinate reductase</fullName>
        <shortName evidence="12">HTPA reductase</shortName>
        <ecNumber evidence="9 12">1.17.1.8</ecNumber>
    </recommendedName>
</protein>
<evidence type="ECO:0000256" key="5">
    <source>
        <dbReference type="ARBA" id="ARBA00023002"/>
    </source>
</evidence>
<dbReference type="Gene3D" id="3.30.360.10">
    <property type="entry name" value="Dihydrodipicolinate Reductase, domain 2"/>
    <property type="match status" value="1"/>
</dbReference>
<dbReference type="InterPro" id="IPR000846">
    <property type="entry name" value="DapB_N"/>
</dbReference>
<comment type="catalytic activity">
    <reaction evidence="11 12">
        <text>(S)-2,3,4,5-tetrahydrodipicolinate + NAD(+) + H2O = (2S,4S)-4-hydroxy-2,3,4,5-tetrahydrodipicolinate + NADH + H(+)</text>
        <dbReference type="Rhea" id="RHEA:35323"/>
        <dbReference type="ChEBI" id="CHEBI:15377"/>
        <dbReference type="ChEBI" id="CHEBI:15378"/>
        <dbReference type="ChEBI" id="CHEBI:16845"/>
        <dbReference type="ChEBI" id="CHEBI:57540"/>
        <dbReference type="ChEBI" id="CHEBI:57945"/>
        <dbReference type="ChEBI" id="CHEBI:67139"/>
        <dbReference type="EC" id="1.17.1.8"/>
    </reaction>
</comment>
<dbReference type="NCBIfam" id="TIGR00036">
    <property type="entry name" value="dapB"/>
    <property type="match status" value="1"/>
</dbReference>
<organism evidence="15 16">
    <name type="scientific">Rarispira pelagica</name>
    <dbReference type="NCBI Taxonomy" id="3141764"/>
    <lineage>
        <taxon>Bacteria</taxon>
        <taxon>Pseudomonadati</taxon>
        <taxon>Spirochaetota</taxon>
        <taxon>Spirochaetia</taxon>
        <taxon>Winmispirales</taxon>
        <taxon>Winmispiraceae</taxon>
        <taxon>Rarispira</taxon>
    </lineage>
</organism>
<dbReference type="InterPro" id="IPR023940">
    <property type="entry name" value="DHDPR_bac"/>
</dbReference>
<accession>A0ABU9UCV7</accession>
<dbReference type="Gene3D" id="3.40.50.720">
    <property type="entry name" value="NAD(P)-binding Rossmann-like Domain"/>
    <property type="match status" value="1"/>
</dbReference>
<evidence type="ECO:0000313" key="16">
    <source>
        <dbReference type="Proteomes" id="UP001466331"/>
    </source>
</evidence>
<comment type="caution">
    <text evidence="12">Was originally thought to be a dihydrodipicolinate reductase (DHDPR), catalyzing the conversion of dihydrodipicolinate to tetrahydrodipicolinate. However, it was shown in E.coli that the substrate of the enzymatic reaction is not dihydrodipicolinate (DHDP) but in fact (2S,4S)-4-hydroxy-2,3,4,5-tetrahydrodipicolinic acid (HTPA), the product released by the DapA-catalyzed reaction.</text>
</comment>
<name>A0ABU9UCV7_9SPIR</name>
<feature type="binding site" evidence="12">
    <location>
        <begin position="147"/>
        <end position="148"/>
    </location>
    <ligand>
        <name>(S)-2,3,4,5-tetrahydrodipicolinate</name>
        <dbReference type="ChEBI" id="CHEBI:16845"/>
    </ligand>
</feature>
<evidence type="ECO:0000313" key="15">
    <source>
        <dbReference type="EMBL" id="MEM5948506.1"/>
    </source>
</evidence>
<feature type="active site" description="Proton donor" evidence="12">
    <location>
        <position position="141"/>
    </location>
</feature>
<evidence type="ECO:0000256" key="7">
    <source>
        <dbReference type="ARBA" id="ARBA00023154"/>
    </source>
</evidence>
<keyword evidence="12" id="KW-0963">Cytoplasm</keyword>
<dbReference type="SUPFAM" id="SSF51735">
    <property type="entry name" value="NAD(P)-binding Rossmann-fold domains"/>
    <property type="match status" value="1"/>
</dbReference>
<comment type="function">
    <text evidence="12">Catalyzes the conversion of 4-hydroxy-tetrahydrodipicolinate (HTPA) to tetrahydrodipicolinate.</text>
</comment>
<comment type="subunit">
    <text evidence="12">Homotetramer.</text>
</comment>
<keyword evidence="2 12" id="KW-0028">Amino-acid biosynthesis</keyword>
<dbReference type="EC" id="1.17.1.8" evidence="9 12"/>
<feature type="domain" description="Dihydrodipicolinate reductase N-terminal" evidence="13">
    <location>
        <begin position="1"/>
        <end position="105"/>
    </location>
</feature>
<feature type="binding site" evidence="12">
    <location>
        <begin position="78"/>
        <end position="80"/>
    </location>
    <ligand>
        <name>NAD(+)</name>
        <dbReference type="ChEBI" id="CHEBI:57540"/>
    </ligand>
</feature>
<evidence type="ECO:0000256" key="11">
    <source>
        <dbReference type="ARBA" id="ARBA00049396"/>
    </source>
</evidence>
<dbReference type="GO" id="GO:0008839">
    <property type="term" value="F:4-hydroxy-tetrahydrodipicolinate reductase"/>
    <property type="evidence" value="ECO:0007669"/>
    <property type="project" value="UniProtKB-EC"/>
</dbReference>
<comment type="subcellular location">
    <subcellularLocation>
        <location evidence="12">Cytoplasm</location>
    </subcellularLocation>
</comment>
<keyword evidence="5 12" id="KW-0560">Oxidoreductase</keyword>
<dbReference type="Pfam" id="PF01113">
    <property type="entry name" value="DapB_N"/>
    <property type="match status" value="1"/>
</dbReference>
<feature type="domain" description="Dihydrodipicolinate reductase C-terminal" evidence="14">
    <location>
        <begin position="108"/>
        <end position="240"/>
    </location>
</feature>
<feature type="binding site" evidence="12">
    <location>
        <position position="138"/>
    </location>
    <ligand>
        <name>(S)-2,3,4,5-tetrahydrodipicolinate</name>
        <dbReference type="ChEBI" id="CHEBI:16845"/>
    </ligand>
</feature>
<comment type="caution">
    <text evidence="15">The sequence shown here is derived from an EMBL/GenBank/DDBJ whole genome shotgun (WGS) entry which is preliminary data.</text>
</comment>
<keyword evidence="16" id="KW-1185">Reference proteome</keyword>
<comment type="similarity">
    <text evidence="1 12">Belongs to the DapB family.</text>
</comment>
<feature type="binding site" evidence="12">
    <location>
        <position position="44"/>
    </location>
    <ligand>
        <name>NAD(+)</name>
        <dbReference type="ChEBI" id="CHEBI:57540"/>
    </ligand>
</feature>
<proteinExistence type="inferred from homology"/>
<evidence type="ECO:0000256" key="8">
    <source>
        <dbReference type="ARBA" id="ARBA00037922"/>
    </source>
</evidence>
<dbReference type="PIRSF" id="PIRSF000161">
    <property type="entry name" value="DHPR"/>
    <property type="match status" value="1"/>
</dbReference>
<dbReference type="RefSeq" id="WP_420069949.1">
    <property type="nucleotide sequence ID" value="NZ_JBCHKQ010000003.1"/>
</dbReference>
<dbReference type="PANTHER" id="PTHR20836:SF0">
    <property type="entry name" value="4-HYDROXY-TETRAHYDRODIPICOLINATE REDUCTASE 1, CHLOROPLASTIC-RELATED"/>
    <property type="match status" value="1"/>
</dbReference>
<dbReference type="EMBL" id="JBCHKQ010000003">
    <property type="protein sequence ID" value="MEM5948506.1"/>
    <property type="molecule type" value="Genomic_DNA"/>
</dbReference>
<comment type="caution">
    <text evidence="12">Lacks conserved residue(s) required for the propagation of feature annotation.</text>
</comment>
<comment type="catalytic activity">
    <reaction evidence="10 12">
        <text>(S)-2,3,4,5-tetrahydrodipicolinate + NADP(+) + H2O = (2S,4S)-4-hydroxy-2,3,4,5-tetrahydrodipicolinate + NADPH + H(+)</text>
        <dbReference type="Rhea" id="RHEA:35331"/>
        <dbReference type="ChEBI" id="CHEBI:15377"/>
        <dbReference type="ChEBI" id="CHEBI:15378"/>
        <dbReference type="ChEBI" id="CHEBI:16845"/>
        <dbReference type="ChEBI" id="CHEBI:57783"/>
        <dbReference type="ChEBI" id="CHEBI:58349"/>
        <dbReference type="ChEBI" id="CHEBI:67139"/>
        <dbReference type="EC" id="1.17.1.8"/>
    </reaction>
</comment>
<feature type="binding site" evidence="12">
    <location>
        <begin position="102"/>
        <end position="105"/>
    </location>
    <ligand>
        <name>NAD(+)</name>
        <dbReference type="ChEBI" id="CHEBI:57540"/>
    </ligand>
</feature>
<dbReference type="InterPro" id="IPR036291">
    <property type="entry name" value="NAD(P)-bd_dom_sf"/>
</dbReference>
<dbReference type="Pfam" id="PF05173">
    <property type="entry name" value="DapB_C"/>
    <property type="match status" value="1"/>
</dbReference>
<dbReference type="Proteomes" id="UP001466331">
    <property type="component" value="Unassembled WGS sequence"/>
</dbReference>
<evidence type="ECO:0000256" key="3">
    <source>
        <dbReference type="ARBA" id="ARBA00022857"/>
    </source>
</evidence>
<evidence type="ECO:0000259" key="13">
    <source>
        <dbReference type="Pfam" id="PF01113"/>
    </source>
</evidence>
<evidence type="ECO:0000256" key="9">
    <source>
        <dbReference type="ARBA" id="ARBA00038983"/>
    </source>
</evidence>
<gene>
    <name evidence="12 15" type="primary">dapB</name>
    <name evidence="15" type="ORF">WKV44_08100</name>
</gene>
<comment type="pathway">
    <text evidence="8 12">Amino-acid biosynthesis; L-lysine biosynthesis via DAP pathway; (S)-tetrahydrodipicolinate from L-aspartate: step 4/4.</text>
</comment>
<reference evidence="15 16" key="1">
    <citation type="submission" date="2024-03" db="EMBL/GenBank/DDBJ databases">
        <title>Ignisphaera cupida sp. nov., a hyperthermophilic hydrolytic archaeon from a hot spring of Kamchatka, and proposal of Ignisphaeraceae fam. nov.</title>
        <authorList>
            <person name="Podosokorskaya O.A."/>
            <person name="Elcheninov A.G."/>
            <person name="Maltseva A.I."/>
            <person name="Zayulina K.S."/>
            <person name="Novikov A."/>
            <person name="Merkel A.Y."/>
        </authorList>
    </citation>
    <scope>NUCLEOTIDE SEQUENCE [LARGE SCALE GENOMIC DNA]</scope>
    <source>
        <strain evidence="15 16">38H-sp</strain>
    </source>
</reference>
<keyword evidence="3 12" id="KW-0521">NADP</keyword>
<sequence length="249" mass="27439">MNVAIIGYGQMGKEVEKILVQRGHKVTVRIDPHTEADYPTLSAEMLSDTDAAIEFSHAVSVFDNAKIYAETKTPAVVGTTGWTDKIEEVKKIIANNTAYLWGSNFSIGAHIFFSIAAYTAKLIENFEEYDIMAYELHHKRKKDSPSGTALTLAEKILTNNTRKTTIVTDKLDRAPQPQELHVASVRGGEIPGTHTVICDSQADSIEITHRARNRSGFALGAVRAAEWLADKKGFFTVDDFISDILGGIR</sequence>
<dbReference type="InterPro" id="IPR022663">
    <property type="entry name" value="DapB_C"/>
</dbReference>
<evidence type="ECO:0000259" key="14">
    <source>
        <dbReference type="Pfam" id="PF05173"/>
    </source>
</evidence>
<evidence type="ECO:0000256" key="4">
    <source>
        <dbReference type="ARBA" id="ARBA00022915"/>
    </source>
</evidence>
<evidence type="ECO:0000256" key="6">
    <source>
        <dbReference type="ARBA" id="ARBA00023027"/>
    </source>
</evidence>
<keyword evidence="4 12" id="KW-0220">Diaminopimelate biosynthesis</keyword>
<evidence type="ECO:0000256" key="1">
    <source>
        <dbReference type="ARBA" id="ARBA00006642"/>
    </source>
</evidence>